<keyword evidence="5" id="KW-0029">Amino-acid transport</keyword>
<proteinExistence type="inferred from homology"/>
<feature type="domain" description="ABC transporter" evidence="6">
    <location>
        <begin position="22"/>
        <end position="161"/>
    </location>
</feature>
<comment type="similarity">
    <text evidence="1">Belongs to the ABC transporter superfamily.</text>
</comment>
<organism evidence="7">
    <name type="scientific">Desulfofervidus auxilii</name>
    <dbReference type="NCBI Taxonomy" id="1621989"/>
    <lineage>
        <taxon>Bacteria</taxon>
        <taxon>Pseudomonadati</taxon>
        <taxon>Thermodesulfobacteriota</taxon>
        <taxon>Candidatus Desulfofervidia</taxon>
        <taxon>Candidatus Desulfofervidales</taxon>
        <taxon>Candidatus Desulfofervidaceae</taxon>
        <taxon>Candidatus Desulfofervidus</taxon>
    </lineage>
</organism>
<dbReference type="InterPro" id="IPR052156">
    <property type="entry name" value="BCAA_Transport_ATP-bd_LivF"/>
</dbReference>
<dbReference type="EMBL" id="DRKW01000305">
    <property type="protein sequence ID" value="HEB74595.1"/>
    <property type="molecule type" value="Genomic_DNA"/>
</dbReference>
<evidence type="ECO:0000313" key="7">
    <source>
        <dbReference type="EMBL" id="HEB74595.1"/>
    </source>
</evidence>
<reference evidence="7" key="1">
    <citation type="journal article" date="2020" name="mSystems">
        <title>Genome- and Community-Level Interaction Insights into Carbon Utilization and Element Cycling Functions of Hydrothermarchaeota in Hydrothermal Sediment.</title>
        <authorList>
            <person name="Zhou Z."/>
            <person name="Liu Y."/>
            <person name="Xu W."/>
            <person name="Pan J."/>
            <person name="Luo Z.H."/>
            <person name="Li M."/>
        </authorList>
    </citation>
    <scope>NUCLEOTIDE SEQUENCE [LARGE SCALE GENOMIC DNA]</scope>
    <source>
        <strain evidence="7">HyVt-45</strain>
    </source>
</reference>
<accession>A0A7V1I527</accession>
<dbReference type="SUPFAM" id="SSF52540">
    <property type="entry name" value="P-loop containing nucleoside triphosphate hydrolases"/>
    <property type="match status" value="1"/>
</dbReference>
<dbReference type="InterPro" id="IPR027417">
    <property type="entry name" value="P-loop_NTPase"/>
</dbReference>
<evidence type="ECO:0000259" key="6">
    <source>
        <dbReference type="Pfam" id="PF00005"/>
    </source>
</evidence>
<dbReference type="InterPro" id="IPR017871">
    <property type="entry name" value="ABC_transporter-like_CS"/>
</dbReference>
<gene>
    <name evidence="7" type="ORF">ENJ03_05175</name>
</gene>
<dbReference type="Proteomes" id="UP000886268">
    <property type="component" value="Unassembled WGS sequence"/>
</dbReference>
<sequence>MNKNGFLQIKKLFVTYDKKDVLQEVDFAIKLNEKVLLIGPNGAGKSTLLKTITGILHAKEGKIIFQGKDITQFPTATRVKAGIVYLKQERDIFPSLTVRENLEMAGFYLDKMSFEDKLEEILNYFPILKDKLDKRAGLLSGGERRALGIGMVFIKEPKLLL</sequence>
<dbReference type="Gene3D" id="3.40.50.300">
    <property type="entry name" value="P-loop containing nucleotide triphosphate hydrolases"/>
    <property type="match status" value="1"/>
</dbReference>
<dbReference type="Pfam" id="PF00005">
    <property type="entry name" value="ABC_tran"/>
    <property type="match status" value="1"/>
</dbReference>
<comment type="caution">
    <text evidence="7">The sequence shown here is derived from an EMBL/GenBank/DDBJ whole genome shotgun (WGS) entry which is preliminary data.</text>
</comment>
<protein>
    <submittedName>
        <fullName evidence="7">ATP-binding cassette domain-containing protein</fullName>
    </submittedName>
</protein>
<dbReference type="GO" id="GO:0015807">
    <property type="term" value="P:L-amino acid transport"/>
    <property type="evidence" value="ECO:0007669"/>
    <property type="project" value="TreeGrafter"/>
</dbReference>
<keyword evidence="4 7" id="KW-0067">ATP-binding</keyword>
<keyword evidence="2" id="KW-0813">Transport</keyword>
<dbReference type="AlphaFoldDB" id="A0A7V1I527"/>
<dbReference type="PROSITE" id="PS00211">
    <property type="entry name" value="ABC_TRANSPORTER_1"/>
    <property type="match status" value="1"/>
</dbReference>
<dbReference type="PANTHER" id="PTHR43820">
    <property type="entry name" value="HIGH-AFFINITY BRANCHED-CHAIN AMINO ACID TRANSPORT ATP-BINDING PROTEIN LIVF"/>
    <property type="match status" value="1"/>
</dbReference>
<evidence type="ECO:0000256" key="3">
    <source>
        <dbReference type="ARBA" id="ARBA00022741"/>
    </source>
</evidence>
<dbReference type="GO" id="GO:0005524">
    <property type="term" value="F:ATP binding"/>
    <property type="evidence" value="ECO:0007669"/>
    <property type="project" value="UniProtKB-KW"/>
</dbReference>
<name>A0A7V1I527_DESA2</name>
<keyword evidence="3" id="KW-0547">Nucleotide-binding</keyword>
<dbReference type="GO" id="GO:0016887">
    <property type="term" value="F:ATP hydrolysis activity"/>
    <property type="evidence" value="ECO:0007669"/>
    <property type="project" value="InterPro"/>
</dbReference>
<evidence type="ECO:0000256" key="1">
    <source>
        <dbReference type="ARBA" id="ARBA00005417"/>
    </source>
</evidence>
<dbReference type="InterPro" id="IPR003439">
    <property type="entry name" value="ABC_transporter-like_ATP-bd"/>
</dbReference>
<evidence type="ECO:0000256" key="4">
    <source>
        <dbReference type="ARBA" id="ARBA00022840"/>
    </source>
</evidence>
<evidence type="ECO:0000256" key="5">
    <source>
        <dbReference type="ARBA" id="ARBA00022970"/>
    </source>
</evidence>
<dbReference type="PANTHER" id="PTHR43820:SF7">
    <property type="entry name" value="BRANCHED-CHAIN AMINO ACID TRANSPORT ATP-BINDING PROTEIN LIVF-RELATED"/>
    <property type="match status" value="1"/>
</dbReference>
<evidence type="ECO:0000256" key="2">
    <source>
        <dbReference type="ARBA" id="ARBA00022448"/>
    </source>
</evidence>
<dbReference type="GO" id="GO:0015658">
    <property type="term" value="F:branched-chain amino acid transmembrane transporter activity"/>
    <property type="evidence" value="ECO:0007669"/>
    <property type="project" value="TreeGrafter"/>
</dbReference>
<feature type="non-terminal residue" evidence="7">
    <location>
        <position position="161"/>
    </location>
</feature>